<evidence type="ECO:0000256" key="6">
    <source>
        <dbReference type="ARBA" id="ARBA00023136"/>
    </source>
</evidence>
<evidence type="ECO:0000313" key="11">
    <source>
        <dbReference type="EMBL" id="CAB5017968.1"/>
    </source>
</evidence>
<evidence type="ECO:0000313" key="10">
    <source>
        <dbReference type="EMBL" id="CAB4866102.1"/>
    </source>
</evidence>
<keyword evidence="6 7" id="KW-0472">Membrane</keyword>
<dbReference type="GO" id="GO:0022857">
    <property type="term" value="F:transmembrane transporter activity"/>
    <property type="evidence" value="ECO:0007669"/>
    <property type="project" value="InterPro"/>
</dbReference>
<evidence type="ECO:0000256" key="4">
    <source>
        <dbReference type="ARBA" id="ARBA00022692"/>
    </source>
</evidence>
<comment type="subcellular location">
    <subcellularLocation>
        <location evidence="1">Cell membrane</location>
        <topology evidence="1">Multi-pass membrane protein</topology>
    </subcellularLocation>
</comment>
<evidence type="ECO:0000256" key="7">
    <source>
        <dbReference type="SAM" id="Phobius"/>
    </source>
</evidence>
<accession>A0A6J7D524</accession>
<feature type="transmembrane region" description="Helical" evidence="7">
    <location>
        <begin position="380"/>
        <end position="398"/>
    </location>
</feature>
<dbReference type="PANTHER" id="PTHR23513">
    <property type="entry name" value="INTEGRAL MEMBRANE EFFLUX PROTEIN-RELATED"/>
    <property type="match status" value="1"/>
</dbReference>
<dbReference type="EMBL" id="CAFABE010000024">
    <property type="protein sequence ID" value="CAB4825126.1"/>
    <property type="molecule type" value="Genomic_DNA"/>
</dbReference>
<feature type="transmembrane region" description="Helical" evidence="7">
    <location>
        <begin position="264"/>
        <end position="283"/>
    </location>
</feature>
<dbReference type="EMBL" id="CAFBLT010000001">
    <property type="protein sequence ID" value="CAB4866102.1"/>
    <property type="molecule type" value="Genomic_DNA"/>
</dbReference>
<feature type="transmembrane region" description="Helical" evidence="7">
    <location>
        <begin position="290"/>
        <end position="310"/>
    </location>
</feature>
<evidence type="ECO:0000256" key="2">
    <source>
        <dbReference type="ARBA" id="ARBA00022448"/>
    </source>
</evidence>
<feature type="transmembrane region" description="Helical" evidence="7">
    <location>
        <begin position="85"/>
        <end position="103"/>
    </location>
</feature>
<protein>
    <submittedName>
        <fullName evidence="10">Unannotated protein</fullName>
    </submittedName>
</protein>
<dbReference type="EMBL" id="CAFBPM010000005">
    <property type="protein sequence ID" value="CAB5017968.1"/>
    <property type="molecule type" value="Genomic_DNA"/>
</dbReference>
<keyword evidence="4 7" id="KW-0812">Transmembrane</keyword>
<evidence type="ECO:0000256" key="5">
    <source>
        <dbReference type="ARBA" id="ARBA00022989"/>
    </source>
</evidence>
<feature type="transmembrane region" description="Helical" evidence="7">
    <location>
        <begin position="350"/>
        <end position="374"/>
    </location>
</feature>
<proteinExistence type="predicted"/>
<dbReference type="Pfam" id="PF05977">
    <property type="entry name" value="MFS_3"/>
    <property type="match status" value="1"/>
</dbReference>
<dbReference type="CDD" id="cd06173">
    <property type="entry name" value="MFS_MefA_like"/>
    <property type="match status" value="1"/>
</dbReference>
<feature type="transmembrane region" description="Helical" evidence="7">
    <location>
        <begin position="52"/>
        <end position="73"/>
    </location>
</feature>
<name>A0A6J7D524_9ZZZZ</name>
<evidence type="ECO:0000256" key="3">
    <source>
        <dbReference type="ARBA" id="ARBA00022475"/>
    </source>
</evidence>
<feature type="transmembrane region" description="Helical" evidence="7">
    <location>
        <begin position="20"/>
        <end position="40"/>
    </location>
</feature>
<evidence type="ECO:0000259" key="8">
    <source>
        <dbReference type="PROSITE" id="PS50850"/>
    </source>
</evidence>
<evidence type="ECO:0000313" key="9">
    <source>
        <dbReference type="EMBL" id="CAB4825126.1"/>
    </source>
</evidence>
<dbReference type="SUPFAM" id="SSF103473">
    <property type="entry name" value="MFS general substrate transporter"/>
    <property type="match status" value="1"/>
</dbReference>
<dbReference type="InterPro" id="IPR020846">
    <property type="entry name" value="MFS_dom"/>
</dbReference>
<feature type="transmembrane region" description="Helical" evidence="7">
    <location>
        <begin position="316"/>
        <end position="338"/>
    </location>
</feature>
<dbReference type="InterPro" id="IPR010290">
    <property type="entry name" value="TM_effector"/>
</dbReference>
<feature type="transmembrane region" description="Helical" evidence="7">
    <location>
        <begin position="165"/>
        <end position="197"/>
    </location>
</feature>
<keyword evidence="3" id="KW-1003">Cell membrane</keyword>
<dbReference type="PROSITE" id="PS50850">
    <property type="entry name" value="MFS"/>
    <property type="match status" value="1"/>
</dbReference>
<evidence type="ECO:0000256" key="1">
    <source>
        <dbReference type="ARBA" id="ARBA00004651"/>
    </source>
</evidence>
<keyword evidence="2" id="KW-0813">Transport</keyword>
<sequence length="413" mass="43727">MSAVRRATRRTFGALRVRNFRIYFAGQLISISGTWMQAVAQGWLVLQLTNSGVALGIAIALQFLPMLIAGTWGGLIVDRMSKRKILFFTQGASGVLALVLGILVGIGRIHVWEVFVMAFCLGVVNLFDNPARQSFVQEMVGRELLPNAVSLNSVLMNSGRIIGPAFAGAIIATIGIAACFFLNALSFIGVIVALALMRQRDLTPIRRVARAKGQLREGFRYAFHNETISSVLIAVGIVGIFAFNFTVSLPLLARVTFHGNAATYGVFMAAMGIGAVVGGLTVAHRSKPSVAMLAVLCLTFGILLLGVAVAPSEWVAIVLLVPMGAASIAFVSTANATLQLVSDEEMRGRVMSLFGIGFLGSTPIGAPLIGLICMASSPRFGLALGGVATMLATVPLLLSARNTQPDKRLDLVP</sequence>
<keyword evidence="5 7" id="KW-1133">Transmembrane helix</keyword>
<feature type="transmembrane region" description="Helical" evidence="7">
    <location>
        <begin position="230"/>
        <end position="252"/>
    </location>
</feature>
<reference evidence="10" key="1">
    <citation type="submission" date="2020-05" db="EMBL/GenBank/DDBJ databases">
        <authorList>
            <person name="Chiriac C."/>
            <person name="Salcher M."/>
            <person name="Ghai R."/>
            <person name="Kavagutti S V."/>
        </authorList>
    </citation>
    <scope>NUCLEOTIDE SEQUENCE</scope>
</reference>
<feature type="domain" description="Major facilitator superfamily (MFS) profile" evidence="8">
    <location>
        <begin position="11"/>
        <end position="404"/>
    </location>
</feature>
<organism evidence="10">
    <name type="scientific">freshwater metagenome</name>
    <dbReference type="NCBI Taxonomy" id="449393"/>
    <lineage>
        <taxon>unclassified sequences</taxon>
        <taxon>metagenomes</taxon>
        <taxon>ecological metagenomes</taxon>
    </lineage>
</organism>
<dbReference type="GO" id="GO:0005886">
    <property type="term" value="C:plasma membrane"/>
    <property type="evidence" value="ECO:0007669"/>
    <property type="project" value="UniProtKB-SubCell"/>
</dbReference>
<dbReference type="PANTHER" id="PTHR23513:SF11">
    <property type="entry name" value="STAPHYLOFERRIN A TRANSPORTER"/>
    <property type="match status" value="1"/>
</dbReference>
<gene>
    <name evidence="9" type="ORF">UFOPK3164_00695</name>
    <name evidence="10" type="ORF">UFOPK3427_00496</name>
    <name evidence="11" type="ORF">UFOPK4112_00727</name>
</gene>
<dbReference type="Gene3D" id="1.20.1250.20">
    <property type="entry name" value="MFS general substrate transporter like domains"/>
    <property type="match status" value="1"/>
</dbReference>
<dbReference type="InterPro" id="IPR036259">
    <property type="entry name" value="MFS_trans_sf"/>
</dbReference>
<dbReference type="AlphaFoldDB" id="A0A6J7D524"/>